<keyword evidence="10 16" id="KW-0186">Copper</keyword>
<dbReference type="InterPro" id="IPR036939">
    <property type="entry name" value="Cu2_ascorb_mOase_N_sf"/>
</dbReference>
<accession>A0A8R1YNK6</accession>
<dbReference type="GO" id="GO:0006518">
    <property type="term" value="P:peptide metabolic process"/>
    <property type="evidence" value="ECO:0007669"/>
    <property type="project" value="InterPro"/>
</dbReference>
<dbReference type="Pfam" id="PF03712">
    <property type="entry name" value="Cu2_monoox_C"/>
    <property type="match status" value="1"/>
</dbReference>
<evidence type="ECO:0000256" key="2">
    <source>
        <dbReference type="ARBA" id="ARBA00001947"/>
    </source>
</evidence>
<proteinExistence type="predicted"/>
<evidence type="ECO:0000256" key="3">
    <source>
        <dbReference type="ARBA" id="ARBA00004613"/>
    </source>
</evidence>
<evidence type="ECO:0000256" key="5">
    <source>
        <dbReference type="ARBA" id="ARBA00022723"/>
    </source>
</evidence>
<feature type="disulfide bond" evidence="17">
    <location>
        <begin position="267"/>
        <end position="289"/>
    </location>
</feature>
<dbReference type="PROSITE" id="PS00085">
    <property type="entry name" value="CU2_MONOOXYGENASE_2"/>
    <property type="match status" value="1"/>
</dbReference>
<dbReference type="PRINTS" id="PR00790">
    <property type="entry name" value="PAMONOXGNASE"/>
</dbReference>
<dbReference type="InterPro" id="IPR000323">
    <property type="entry name" value="Cu2_ascorb_mOase_N"/>
</dbReference>
<dbReference type="SUPFAM" id="SSF49742">
    <property type="entry name" value="PHM/PNGase F"/>
    <property type="match status" value="2"/>
</dbReference>
<evidence type="ECO:0000256" key="16">
    <source>
        <dbReference type="PIRSR" id="PIRSR600720-2"/>
    </source>
</evidence>
<feature type="disulfide bond" evidence="17">
    <location>
        <begin position="200"/>
        <end position="311"/>
    </location>
</feature>
<evidence type="ECO:0000256" key="18">
    <source>
        <dbReference type="SAM" id="Phobius"/>
    </source>
</evidence>
<comment type="cofactor">
    <cofactor evidence="2">
        <name>Zn(2+)</name>
        <dbReference type="ChEBI" id="CHEBI:29105"/>
    </cofactor>
</comment>
<sequence>AGSLAAMREALFSLLFLFCTINLFVSSISVARKPQTIKKWTIQMVGYSPMKNDDYVAVSMEAPTGYIVGYEPLANADRVHHMLLYGCTRPYAESGFWRGESTCGGGGAHILYAWARNAPNLELPKGVGFAIGDSSGESGIKYLVLQVHYAAPFAGNVRDYSGITLKVAAEEPPNLAAVYLLVSGLPIPPGQPAFQNNMSCTYPSKTVLHPFAFRTHTHKMGRLVSAFYKRNGQWTLVGKRNPQWPQLFEDISRPLEIHQNDFIAGSCRFDSSDQKEVVPMGSMGSNEMCNFYMMVYYKATDENPFPYGAYCSNGNPPHSFDDYPKEGTELLPVRPELEHHAHQSALPFGVIEEAKFSLIGSVHLGQVSGLSFDPSHNLVIFHRGKRVWNQNTFNGANELNDKSSIKEDVILISKMEGKNASLVAKTGKGLFYLPHGIFVDTDNSIYTTDVGSHTVAKWTMNSDSSLTKVWEAGTPLTPGSGSTHFCKPTGIVVKGGSIFVSDGYCNDRVVELTLDGKYRSEFKGTGGFRIPHDIVTNEDTHNLFVADRENGRVHELRSDGSAVSIFTSGLFNNIYSVDTNKDSVFMIPGEFRATSFGGDELPIAVFVGRAGTGLTEFAFAPTSAPFSRPHIVRVCPHGDHVYVGDISEQSPLIWKFKIQHEGSNHETDGGTLSFLSSFSLPYTPHVSSGYSFLVFILFILFLIGSAVWAKKKFSSPTPQGSFSRAVSSFFHTHFSSTTRAISIFLMVRIEQLKVKVKVYPRQAILRRKTTLGGTHW</sequence>
<feature type="binding site" evidence="16">
    <location>
        <position position="216"/>
    </location>
    <ligand>
        <name>Cu(2+)</name>
        <dbReference type="ChEBI" id="CHEBI:29036"/>
        <label>1</label>
        <note>catalytic</note>
    </ligand>
</feature>
<evidence type="ECO:0000256" key="14">
    <source>
        <dbReference type="ARBA" id="ARBA00023239"/>
    </source>
</evidence>
<name>A0A8R1YNK6_PRIPA</name>
<dbReference type="PANTHER" id="PTHR10680:SF14">
    <property type="entry name" value="PEPTIDYL-GLYCINE ALPHA-AMIDATING MONOOXYGENASE"/>
    <property type="match status" value="1"/>
</dbReference>
<comment type="catalytic activity">
    <reaction evidence="1">
        <text>a [peptide]-C-terminal (2S)-2-hydroxyglycine = a [peptide]-C-terminal amide + glyoxylate</text>
        <dbReference type="Rhea" id="RHEA:20924"/>
        <dbReference type="Rhea" id="RHEA-COMP:13485"/>
        <dbReference type="Rhea" id="RHEA-COMP:15321"/>
        <dbReference type="ChEBI" id="CHEBI:36655"/>
        <dbReference type="ChEBI" id="CHEBI:137001"/>
        <dbReference type="ChEBI" id="CHEBI:142768"/>
        <dbReference type="EC" id="4.3.2.5"/>
    </reaction>
</comment>
<keyword evidence="8" id="KW-0862">Zinc</keyword>
<evidence type="ECO:0008006" key="24">
    <source>
        <dbReference type="Google" id="ProtNLM"/>
    </source>
</evidence>
<dbReference type="InterPro" id="IPR000720">
    <property type="entry name" value="PHM/PAL"/>
</dbReference>
<evidence type="ECO:0000256" key="17">
    <source>
        <dbReference type="PIRSR" id="PIRSR600720-3"/>
    </source>
</evidence>
<feature type="transmembrane region" description="Helical" evidence="18">
    <location>
        <begin position="689"/>
        <end position="709"/>
    </location>
</feature>
<comment type="cofactor">
    <cofactor evidence="16">
        <name>Cu(2+)</name>
        <dbReference type="ChEBI" id="CHEBI:29036"/>
    </cofactor>
    <text evidence="16">Binds 2 Cu(2+) ions per subunit.</text>
</comment>
<dbReference type="Gene3D" id="2.60.120.310">
    <property type="entry name" value="Copper type II, ascorbate-dependent monooxygenase, N-terminal domain"/>
    <property type="match status" value="1"/>
</dbReference>
<comment type="catalytic activity">
    <reaction evidence="15">
        <text>a [peptide]-C-terminal glycine + 2 L-ascorbate + O2 = a [peptide]-C-terminal (2S)-2-hydroxyglycine + 2 monodehydro-L-ascorbate radical + H2O</text>
        <dbReference type="Rhea" id="RHEA:21452"/>
        <dbReference type="Rhea" id="RHEA-COMP:13486"/>
        <dbReference type="Rhea" id="RHEA-COMP:15321"/>
        <dbReference type="ChEBI" id="CHEBI:15377"/>
        <dbReference type="ChEBI" id="CHEBI:15379"/>
        <dbReference type="ChEBI" id="CHEBI:38290"/>
        <dbReference type="ChEBI" id="CHEBI:59513"/>
        <dbReference type="ChEBI" id="CHEBI:137000"/>
        <dbReference type="ChEBI" id="CHEBI:142768"/>
        <dbReference type="EC" id="1.14.17.3"/>
    </reaction>
</comment>
<dbReference type="CDD" id="cd14958">
    <property type="entry name" value="NHL_PAL_like"/>
    <property type="match status" value="1"/>
</dbReference>
<keyword evidence="18" id="KW-0812">Transmembrane</keyword>
<dbReference type="OrthoDB" id="10044505at2759"/>
<keyword evidence="11" id="KW-0503">Monooxygenase</keyword>
<dbReference type="GO" id="GO:0005576">
    <property type="term" value="C:extracellular region"/>
    <property type="evidence" value="ECO:0000318"/>
    <property type="project" value="GO_Central"/>
</dbReference>
<keyword evidence="7" id="KW-0677">Repeat</keyword>
<keyword evidence="18" id="KW-1133">Transmembrane helix</keyword>
<evidence type="ECO:0000256" key="1">
    <source>
        <dbReference type="ARBA" id="ARBA00000686"/>
    </source>
</evidence>
<keyword evidence="13" id="KW-0325">Glycoprotein</keyword>
<evidence type="ECO:0000256" key="8">
    <source>
        <dbReference type="ARBA" id="ARBA00022833"/>
    </source>
</evidence>
<evidence type="ECO:0000256" key="9">
    <source>
        <dbReference type="ARBA" id="ARBA00023002"/>
    </source>
</evidence>
<keyword evidence="16" id="KW-0106">Calcium</keyword>
<dbReference type="Gene3D" id="2.60.120.230">
    <property type="match status" value="1"/>
</dbReference>
<dbReference type="InterPro" id="IPR008977">
    <property type="entry name" value="PHM/PNGase_F_dom_sf"/>
</dbReference>
<feature type="binding site" evidence="16">
    <location>
        <position position="80"/>
    </location>
    <ligand>
        <name>Cu(2+)</name>
        <dbReference type="ChEBI" id="CHEBI:29036"/>
        <label>1</label>
        <note>catalytic</note>
    </ligand>
</feature>
<dbReference type="InterPro" id="IPR024548">
    <property type="entry name" value="Cu2_monoox_C"/>
</dbReference>
<reference evidence="23" key="1">
    <citation type="journal article" date="2008" name="Nat. Genet.">
        <title>The Pristionchus pacificus genome provides a unique perspective on nematode lifestyle and parasitism.</title>
        <authorList>
            <person name="Dieterich C."/>
            <person name="Clifton S.W."/>
            <person name="Schuster L.N."/>
            <person name="Chinwalla A."/>
            <person name="Delehaunty K."/>
            <person name="Dinkelacker I."/>
            <person name="Fulton L."/>
            <person name="Fulton R."/>
            <person name="Godfrey J."/>
            <person name="Minx P."/>
            <person name="Mitreva M."/>
            <person name="Roeseler W."/>
            <person name="Tian H."/>
            <person name="Witte H."/>
            <person name="Yang S.P."/>
            <person name="Wilson R.K."/>
            <person name="Sommer R.J."/>
        </authorList>
    </citation>
    <scope>NUCLEOTIDE SEQUENCE [LARGE SCALE GENOMIC DNA]</scope>
    <source>
        <strain evidence="23">PS312</strain>
    </source>
</reference>
<dbReference type="SUPFAM" id="SSF101898">
    <property type="entry name" value="NHL repeat"/>
    <property type="match status" value="1"/>
</dbReference>
<evidence type="ECO:0000256" key="13">
    <source>
        <dbReference type="ARBA" id="ARBA00023180"/>
    </source>
</evidence>
<evidence type="ECO:0000256" key="12">
    <source>
        <dbReference type="ARBA" id="ARBA00023157"/>
    </source>
</evidence>
<reference evidence="22" key="2">
    <citation type="submission" date="2022-06" db="UniProtKB">
        <authorList>
            <consortium name="EnsemblMetazoa"/>
        </authorList>
    </citation>
    <scope>IDENTIFICATION</scope>
    <source>
        <strain evidence="22">PS312</strain>
    </source>
</reference>
<keyword evidence="14" id="KW-0456">Lyase</keyword>
<keyword evidence="18" id="KW-0472">Membrane</keyword>
<dbReference type="Proteomes" id="UP000005239">
    <property type="component" value="Unassembled WGS sequence"/>
</dbReference>
<dbReference type="GO" id="GO:0016020">
    <property type="term" value="C:membrane"/>
    <property type="evidence" value="ECO:0007669"/>
    <property type="project" value="InterPro"/>
</dbReference>
<evidence type="ECO:0000256" key="7">
    <source>
        <dbReference type="ARBA" id="ARBA00022737"/>
    </source>
</evidence>
<evidence type="ECO:0000256" key="6">
    <source>
        <dbReference type="ARBA" id="ARBA00022729"/>
    </source>
</evidence>
<keyword evidence="5 16" id="KW-0479">Metal-binding</keyword>
<dbReference type="AlphaFoldDB" id="A0A8R1YNK6"/>
<evidence type="ECO:0000313" key="23">
    <source>
        <dbReference type="Proteomes" id="UP000005239"/>
    </source>
</evidence>
<evidence type="ECO:0000256" key="15">
    <source>
        <dbReference type="ARBA" id="ARBA00048431"/>
    </source>
</evidence>
<evidence type="ECO:0000256" key="19">
    <source>
        <dbReference type="SAM" id="SignalP"/>
    </source>
</evidence>
<dbReference type="Pfam" id="PF01082">
    <property type="entry name" value="Cu2_monooxygen"/>
    <property type="match status" value="1"/>
</dbReference>
<dbReference type="Gene3D" id="2.120.10.30">
    <property type="entry name" value="TolB, C-terminal domain"/>
    <property type="match status" value="1"/>
</dbReference>
<evidence type="ECO:0000313" key="22">
    <source>
        <dbReference type="EnsemblMetazoa" id="PPA29844.1"/>
    </source>
</evidence>
<dbReference type="FunFam" id="2.60.120.310:FF:000008">
    <property type="entry name" value="Probable peptidyl-glycine alpha-amidating monooxygenase pamn-1"/>
    <property type="match status" value="1"/>
</dbReference>
<feature type="binding site" evidence="16">
    <location>
        <position position="81"/>
    </location>
    <ligand>
        <name>Cu(2+)</name>
        <dbReference type="ChEBI" id="CHEBI:29036"/>
        <label>1</label>
        <note>catalytic</note>
    </ligand>
</feature>
<dbReference type="InterPro" id="IPR011042">
    <property type="entry name" value="6-blade_b-propeller_TolB-like"/>
</dbReference>
<feature type="domain" description="Copper type II ascorbate-dependent monooxygenase N-terminal" evidence="20">
    <location>
        <begin position="48"/>
        <end position="152"/>
    </location>
</feature>
<dbReference type="InterPro" id="IPR014783">
    <property type="entry name" value="Cu2_ascorb_mOase_CS-2"/>
</dbReference>
<feature type="binding site" evidence="16">
    <location>
        <position position="652"/>
    </location>
    <ligand>
        <name>Ca(2+)</name>
        <dbReference type="ChEBI" id="CHEBI:29108"/>
        <note>structural</note>
    </ligand>
</feature>
<feature type="signal peptide" evidence="19">
    <location>
        <begin position="1"/>
        <end position="27"/>
    </location>
</feature>
<feature type="domain" description="Copper type II ascorbate-dependent monooxygenase C-terminal" evidence="21">
    <location>
        <begin position="176"/>
        <end position="302"/>
    </location>
</feature>
<keyword evidence="12 17" id="KW-1015">Disulfide bond</keyword>
<dbReference type="PANTHER" id="PTHR10680">
    <property type="entry name" value="PEPTIDYL-GLYCINE ALPHA-AMIDATING MONOOXYGENASE"/>
    <property type="match status" value="1"/>
</dbReference>
<evidence type="ECO:0000256" key="4">
    <source>
        <dbReference type="ARBA" id="ARBA00022525"/>
    </source>
</evidence>
<evidence type="ECO:0000256" key="11">
    <source>
        <dbReference type="ARBA" id="ARBA00023033"/>
    </source>
</evidence>
<dbReference type="EnsemblMetazoa" id="PPA29844.1">
    <property type="protein sequence ID" value="PPA29844.1"/>
    <property type="gene ID" value="WBGene00202713"/>
</dbReference>
<feature type="binding site" evidence="16">
    <location>
        <position position="148"/>
    </location>
    <ligand>
        <name>Cu(2+)</name>
        <dbReference type="ChEBI" id="CHEBI:29036"/>
        <label>1</label>
        <note>catalytic</note>
    </ligand>
</feature>
<keyword evidence="4" id="KW-0964">Secreted</keyword>
<evidence type="ECO:0000259" key="20">
    <source>
        <dbReference type="Pfam" id="PF01082"/>
    </source>
</evidence>
<gene>
    <name evidence="22" type="primary">WBGene00202713</name>
</gene>
<dbReference type="FunFam" id="2.120.10.30:FF:000083">
    <property type="entry name" value="Peptidyl-glycine alpha-amidating monooxygenase B"/>
    <property type="match status" value="1"/>
</dbReference>
<keyword evidence="6 19" id="KW-0732">Signal</keyword>
<feature type="binding site" evidence="16">
    <location>
        <position position="218"/>
    </location>
    <ligand>
        <name>Cu(2+)</name>
        <dbReference type="ChEBI" id="CHEBI:29036"/>
        <label>1</label>
        <note>catalytic</note>
    </ligand>
</feature>
<keyword evidence="9" id="KW-0560">Oxidoreductase</keyword>
<dbReference type="GO" id="GO:0005507">
    <property type="term" value="F:copper ion binding"/>
    <property type="evidence" value="ECO:0007669"/>
    <property type="project" value="InterPro"/>
</dbReference>
<evidence type="ECO:0000256" key="10">
    <source>
        <dbReference type="ARBA" id="ARBA00023008"/>
    </source>
</evidence>
<feature type="chain" id="PRO_5035908460" description="Peptidylglycine monooxygenase" evidence="19">
    <location>
        <begin position="28"/>
        <end position="776"/>
    </location>
</feature>
<evidence type="ECO:0000259" key="21">
    <source>
        <dbReference type="Pfam" id="PF03712"/>
    </source>
</evidence>
<comment type="subcellular location">
    <subcellularLocation>
        <location evidence="3">Secreted</location>
    </subcellularLocation>
</comment>
<dbReference type="InterPro" id="IPR014784">
    <property type="entry name" value="Cu2_ascorb_mOase-like_C"/>
</dbReference>
<feature type="binding site" evidence="16">
    <location>
        <position position="288"/>
    </location>
    <ligand>
        <name>Cu(2+)</name>
        <dbReference type="ChEBI" id="CHEBI:29036"/>
        <label>1</label>
        <note>catalytic</note>
    </ligand>
</feature>
<organism evidence="22 23">
    <name type="scientific">Pristionchus pacificus</name>
    <name type="common">Parasitic nematode worm</name>
    <dbReference type="NCBI Taxonomy" id="54126"/>
    <lineage>
        <taxon>Eukaryota</taxon>
        <taxon>Metazoa</taxon>
        <taxon>Ecdysozoa</taxon>
        <taxon>Nematoda</taxon>
        <taxon>Chromadorea</taxon>
        <taxon>Rhabditida</taxon>
        <taxon>Rhabditina</taxon>
        <taxon>Diplogasteromorpha</taxon>
        <taxon>Diplogasteroidea</taxon>
        <taxon>Neodiplogasteridae</taxon>
        <taxon>Pristionchus</taxon>
    </lineage>
</organism>
<dbReference type="GO" id="GO:0004598">
    <property type="term" value="F:peptidylamidoglycolate lyase activity"/>
    <property type="evidence" value="ECO:0007669"/>
    <property type="project" value="UniProtKB-EC"/>
</dbReference>
<keyword evidence="23" id="KW-1185">Reference proteome</keyword>
<protein>
    <recommendedName>
        <fullName evidence="24">Peptidylglycine monooxygenase</fullName>
    </recommendedName>
</protein>
<dbReference type="GO" id="GO:0004504">
    <property type="term" value="F:peptidylglycine monooxygenase activity"/>
    <property type="evidence" value="ECO:0007669"/>
    <property type="project" value="UniProtKB-EC"/>
</dbReference>